<evidence type="ECO:0000259" key="1">
    <source>
        <dbReference type="Pfam" id="PF01498"/>
    </source>
</evidence>
<dbReference type="PANTHER" id="PTHR47326">
    <property type="entry name" value="TRANSPOSABLE ELEMENT TC3 TRANSPOSASE-LIKE PROTEIN"/>
    <property type="match status" value="1"/>
</dbReference>
<name>A0A8X7BBB6_TRICX</name>
<feature type="domain" description="Tc1-like transposase DDE" evidence="2">
    <location>
        <begin position="113"/>
        <end position="254"/>
    </location>
</feature>
<dbReference type="Pfam" id="PF13358">
    <property type="entry name" value="DDE_3"/>
    <property type="match status" value="1"/>
</dbReference>
<dbReference type="Pfam" id="PF01498">
    <property type="entry name" value="HTH_Tnp_Tc3_2"/>
    <property type="match status" value="1"/>
</dbReference>
<dbReference type="GO" id="GO:0015074">
    <property type="term" value="P:DNA integration"/>
    <property type="evidence" value="ECO:0007669"/>
    <property type="project" value="InterPro"/>
</dbReference>
<accession>A0A8X7BBB6</accession>
<dbReference type="GO" id="GO:0006313">
    <property type="term" value="P:DNA transposition"/>
    <property type="evidence" value="ECO:0007669"/>
    <property type="project" value="InterPro"/>
</dbReference>
<dbReference type="EMBL" id="BMAU01021369">
    <property type="protein sequence ID" value="GFY24422.1"/>
    <property type="molecule type" value="Genomic_DNA"/>
</dbReference>
<dbReference type="InterPro" id="IPR036397">
    <property type="entry name" value="RNaseH_sf"/>
</dbReference>
<dbReference type="PANTHER" id="PTHR47326:SF1">
    <property type="entry name" value="HTH PSQ-TYPE DOMAIN-CONTAINING PROTEIN"/>
    <property type="match status" value="1"/>
</dbReference>
<keyword evidence="4" id="KW-1185">Reference proteome</keyword>
<organism evidence="3 4">
    <name type="scientific">Trichonephila clavipes</name>
    <name type="common">Golden silk orbweaver</name>
    <name type="synonym">Nephila clavipes</name>
    <dbReference type="NCBI Taxonomy" id="2585209"/>
    <lineage>
        <taxon>Eukaryota</taxon>
        <taxon>Metazoa</taxon>
        <taxon>Ecdysozoa</taxon>
        <taxon>Arthropoda</taxon>
        <taxon>Chelicerata</taxon>
        <taxon>Arachnida</taxon>
        <taxon>Araneae</taxon>
        <taxon>Araneomorphae</taxon>
        <taxon>Entelegynae</taxon>
        <taxon>Araneoidea</taxon>
        <taxon>Nephilidae</taxon>
        <taxon>Trichonephila</taxon>
    </lineage>
</organism>
<dbReference type="AlphaFoldDB" id="A0A8X7BBB6"/>
<gene>
    <name evidence="3" type="ORF">TNCV_1014701</name>
</gene>
<evidence type="ECO:0000259" key="2">
    <source>
        <dbReference type="Pfam" id="PF13358"/>
    </source>
</evidence>
<sequence length="517" mass="59424">MVVARCWQQWITEGRVYRRGGSGRPRNTNDREDRAIRRVATSAPTTSLASIQRHLPPSRHPVPSRETIRRRLTEVGLRSRRPLRRLPLTPHHRQCRLDFCRPRATWSVTDWRRVIFSDESRFSLSADDHRTRVWRCTSQRSDPVFIVERHTAISQGVTVWGAISWDTRSSLVVLQGTLTARRYVDDILTPIVLPMLSSRPGAIYQQDNARPHTARLSQQCLQGYDVLPWPARSPDLSPIEYVWDALGRQLQPSRDTGELTAQMQRLWQDLPQGIYGLADGNGRAAVWLYRERYPTRRQLNHQTFARVHQNLIERGSFRATIEGTGRRRIVRTPIFEEGVLHAVGQTPGTSVRALAASTGRSPTTIHCVLQGAAFHPFHVQRVQSLQPDDPPRRVTFAQWFLNQIAADMHFASSVLFCDEATFSREELLTDVPAPIRRRMWFQQDGAPSHYARHVREHLDRTFPNRWIGRGGPVAWPPRSPDLSPLDFFSLGCYEGPRVRHACRFRNGPGRTDIHRCC</sequence>
<protein>
    <submittedName>
        <fullName evidence="3">Transposable element Tcb2 transposase</fullName>
    </submittedName>
</protein>
<feature type="domain" description="Transposase Tc1-like" evidence="1">
    <location>
        <begin position="33"/>
        <end position="101"/>
    </location>
</feature>
<reference evidence="3" key="1">
    <citation type="submission" date="2020-08" db="EMBL/GenBank/DDBJ databases">
        <title>Multicomponent nature underlies the extraordinary mechanical properties of spider dragline silk.</title>
        <authorList>
            <person name="Kono N."/>
            <person name="Nakamura H."/>
            <person name="Mori M."/>
            <person name="Yoshida Y."/>
            <person name="Ohtoshi R."/>
            <person name="Malay A.D."/>
            <person name="Moran D.A.P."/>
            <person name="Tomita M."/>
            <person name="Numata K."/>
            <person name="Arakawa K."/>
        </authorList>
    </citation>
    <scope>NUCLEOTIDE SEQUENCE</scope>
</reference>
<comment type="caution">
    <text evidence="3">The sequence shown here is derived from an EMBL/GenBank/DDBJ whole genome shotgun (WGS) entry which is preliminary data.</text>
</comment>
<evidence type="ECO:0000313" key="4">
    <source>
        <dbReference type="Proteomes" id="UP000887159"/>
    </source>
</evidence>
<proteinExistence type="predicted"/>
<dbReference type="InterPro" id="IPR038717">
    <property type="entry name" value="Tc1-like_DDE_dom"/>
</dbReference>
<dbReference type="Proteomes" id="UP000887159">
    <property type="component" value="Unassembled WGS sequence"/>
</dbReference>
<dbReference type="Gene3D" id="3.30.420.10">
    <property type="entry name" value="Ribonuclease H-like superfamily/Ribonuclease H"/>
    <property type="match status" value="2"/>
</dbReference>
<dbReference type="InterPro" id="IPR002492">
    <property type="entry name" value="Transposase_Tc1-like"/>
</dbReference>
<dbReference type="GO" id="GO:0003677">
    <property type="term" value="F:DNA binding"/>
    <property type="evidence" value="ECO:0007669"/>
    <property type="project" value="InterPro"/>
</dbReference>
<evidence type="ECO:0000313" key="3">
    <source>
        <dbReference type="EMBL" id="GFY24422.1"/>
    </source>
</evidence>